<keyword evidence="3" id="KW-1185">Reference proteome</keyword>
<dbReference type="AlphaFoldDB" id="A0A1W2CJY9"/>
<dbReference type="OrthoDB" id="3806195at2"/>
<dbReference type="EMBL" id="FWXV01000002">
    <property type="protein sequence ID" value="SMC85294.1"/>
    <property type="molecule type" value="Genomic_DNA"/>
</dbReference>
<evidence type="ECO:0000256" key="1">
    <source>
        <dbReference type="SAM" id="SignalP"/>
    </source>
</evidence>
<evidence type="ECO:0000313" key="3">
    <source>
        <dbReference type="Proteomes" id="UP000192674"/>
    </source>
</evidence>
<organism evidence="2 3">
    <name type="scientific">Kibdelosporangium aridum</name>
    <dbReference type="NCBI Taxonomy" id="2030"/>
    <lineage>
        <taxon>Bacteria</taxon>
        <taxon>Bacillati</taxon>
        <taxon>Actinomycetota</taxon>
        <taxon>Actinomycetes</taxon>
        <taxon>Pseudonocardiales</taxon>
        <taxon>Pseudonocardiaceae</taxon>
        <taxon>Kibdelosporangium</taxon>
    </lineage>
</organism>
<dbReference type="Proteomes" id="UP000192674">
    <property type="component" value="Unassembled WGS sequence"/>
</dbReference>
<proteinExistence type="predicted"/>
<dbReference type="RefSeq" id="WP_084425799.1">
    <property type="nucleotide sequence ID" value="NZ_FWXV01000002.1"/>
</dbReference>
<gene>
    <name evidence="2" type="ORF">SAMN05661093_02099</name>
</gene>
<feature type="signal peptide" evidence="1">
    <location>
        <begin position="1"/>
        <end position="25"/>
    </location>
</feature>
<feature type="chain" id="PRO_5010730798" evidence="1">
    <location>
        <begin position="26"/>
        <end position="357"/>
    </location>
</feature>
<reference evidence="2 3" key="1">
    <citation type="submission" date="2017-04" db="EMBL/GenBank/DDBJ databases">
        <authorList>
            <person name="Afonso C.L."/>
            <person name="Miller P.J."/>
            <person name="Scott M.A."/>
            <person name="Spackman E."/>
            <person name="Goraichik I."/>
            <person name="Dimitrov K.M."/>
            <person name="Suarez D.L."/>
            <person name="Swayne D.E."/>
        </authorList>
    </citation>
    <scope>NUCLEOTIDE SEQUENCE [LARGE SCALE GENOMIC DNA]</scope>
    <source>
        <strain evidence="2 3">DSM 43828</strain>
    </source>
</reference>
<keyword evidence="1" id="KW-0732">Signal</keyword>
<evidence type="ECO:0000313" key="2">
    <source>
        <dbReference type="EMBL" id="SMC85294.1"/>
    </source>
</evidence>
<protein>
    <submittedName>
        <fullName evidence="2">Uncharacterized protein</fullName>
    </submittedName>
</protein>
<name>A0A1W2CJY9_KIBAR</name>
<sequence length="357" mass="38254">MRLRSVLISIITLLGIIVSVPQATAAIGDDWAFAYNNHLAPLAGFTPMDPARQWSKNGGASAEVRSPGVGQYEVLFPKTVVKRGTVHVTAERQTPGWCQVQGWQNGNNGLHVFILCFKHGGALDNSRFAVMATESSPVPTIPAIPVHAYVFADAVGTVLANFNSSGFTNSVSHGGPGSGIYKVSLPMKGFNEPNGNFQVTAVGSKPARCKIAEWVPSANGQTVIVACFDGASMPFDTAWTLSYNRELPLIGESGPPKRYGYIWATPALPPMTSFNSAGAANTVSFGGGQYLVTFKTIGMHEDHMQVTAFGKGPAYCVLGDVWFNSFFGDATIRNVECYDQLGALIKHEPFVAYTSRH</sequence>
<accession>A0A1W2CJY9</accession>